<dbReference type="EMBL" id="BMWP01000041">
    <property type="protein sequence ID" value="GGW49835.1"/>
    <property type="molecule type" value="Genomic_DNA"/>
</dbReference>
<evidence type="ECO:0000313" key="2">
    <source>
        <dbReference type="Proteomes" id="UP000634668"/>
    </source>
</evidence>
<name>A0A918J5K6_9FLAO</name>
<dbReference type="Proteomes" id="UP000634668">
    <property type="component" value="Unassembled WGS sequence"/>
</dbReference>
<evidence type="ECO:0000313" key="1">
    <source>
        <dbReference type="EMBL" id="GGW49835.1"/>
    </source>
</evidence>
<dbReference type="Gene3D" id="2.60.120.1250">
    <property type="entry name" value="Peptidase M60, enhancin-like domain 1"/>
    <property type="match status" value="1"/>
</dbReference>
<organism evidence="1 2">
    <name type="scientific">Arenibacter certesii</name>
    <dbReference type="NCBI Taxonomy" id="228955"/>
    <lineage>
        <taxon>Bacteria</taxon>
        <taxon>Pseudomonadati</taxon>
        <taxon>Bacteroidota</taxon>
        <taxon>Flavobacteriia</taxon>
        <taxon>Flavobacteriales</taxon>
        <taxon>Flavobacteriaceae</taxon>
        <taxon>Arenibacter</taxon>
    </lineage>
</organism>
<sequence>MKKNFVLALIYSFVFIGAHGQSATDIALLYNDLTVFETPMALTLNKKVKKRDIAKIKNNSLRETARALYENNYDSKFRMAEYKAHLSPSVLGQQLMIGDGYSKYENITGIYLPKGEQLVLVDGIKEDTEVGLVIVNWNRRAPAGIEPTKDPAGWGIQKKKYNLHNGVNVINLTF</sequence>
<dbReference type="RefSeq" id="WP_205622053.1">
    <property type="nucleotide sequence ID" value="NZ_BMWP01000041.1"/>
</dbReference>
<gene>
    <name evidence="1" type="ORF">GCM10007383_37190</name>
</gene>
<proteinExistence type="predicted"/>
<protein>
    <recommendedName>
        <fullName evidence="3">GLPGLI family protein</fullName>
    </recommendedName>
</protein>
<reference evidence="1" key="1">
    <citation type="journal article" date="2014" name="Int. J. Syst. Evol. Microbiol.">
        <title>Complete genome sequence of Corynebacterium casei LMG S-19264T (=DSM 44701T), isolated from a smear-ripened cheese.</title>
        <authorList>
            <consortium name="US DOE Joint Genome Institute (JGI-PGF)"/>
            <person name="Walter F."/>
            <person name="Albersmeier A."/>
            <person name="Kalinowski J."/>
            <person name="Ruckert C."/>
        </authorList>
    </citation>
    <scope>NUCLEOTIDE SEQUENCE</scope>
    <source>
        <strain evidence="1">KCTC 12113</strain>
    </source>
</reference>
<dbReference type="AlphaFoldDB" id="A0A918J5K6"/>
<reference evidence="1" key="2">
    <citation type="submission" date="2020-09" db="EMBL/GenBank/DDBJ databases">
        <authorList>
            <person name="Sun Q."/>
            <person name="Kim S."/>
        </authorList>
    </citation>
    <scope>NUCLEOTIDE SEQUENCE</scope>
    <source>
        <strain evidence="1">KCTC 12113</strain>
    </source>
</reference>
<evidence type="ECO:0008006" key="3">
    <source>
        <dbReference type="Google" id="ProtNLM"/>
    </source>
</evidence>
<keyword evidence="2" id="KW-1185">Reference proteome</keyword>
<accession>A0A918J5K6</accession>
<comment type="caution">
    <text evidence="1">The sequence shown here is derived from an EMBL/GenBank/DDBJ whole genome shotgun (WGS) entry which is preliminary data.</text>
</comment>